<dbReference type="AlphaFoldDB" id="A0A1J9R1Z0"/>
<evidence type="ECO:0000259" key="4">
    <source>
        <dbReference type="PROSITE" id="PS50011"/>
    </source>
</evidence>
<dbReference type="Gene3D" id="3.30.200.20">
    <property type="entry name" value="Phosphorylase Kinase, domain 1"/>
    <property type="match status" value="1"/>
</dbReference>
<dbReference type="PANTHER" id="PTHR44167">
    <property type="entry name" value="OVARIAN-SPECIFIC SERINE/THREONINE-PROTEIN KINASE LOK-RELATED"/>
    <property type="match status" value="1"/>
</dbReference>
<feature type="compositionally biased region" description="Polar residues" evidence="2">
    <location>
        <begin position="422"/>
        <end position="437"/>
    </location>
</feature>
<evidence type="ECO:0000256" key="1">
    <source>
        <dbReference type="ARBA" id="ARBA00005575"/>
    </source>
</evidence>
<keyword evidence="5" id="KW-0418">Kinase</keyword>
<name>A0A1J9R1Z0_9EURO</name>
<feature type="region of interest" description="Disordered" evidence="2">
    <location>
        <begin position="591"/>
        <end position="619"/>
    </location>
</feature>
<dbReference type="Proteomes" id="UP000242791">
    <property type="component" value="Unassembled WGS sequence"/>
</dbReference>
<feature type="region of interest" description="Disordered" evidence="2">
    <location>
        <begin position="422"/>
        <end position="444"/>
    </location>
</feature>
<comment type="similarity">
    <text evidence="1">Belongs to the protein kinase superfamily. CAMK Ser/Thr protein kinase family. CHEK2 subfamily.</text>
</comment>
<dbReference type="InterPro" id="IPR011009">
    <property type="entry name" value="Kinase-like_dom_sf"/>
</dbReference>
<dbReference type="InterPro" id="IPR000719">
    <property type="entry name" value="Prot_kinase_dom"/>
</dbReference>
<dbReference type="InterPro" id="IPR000253">
    <property type="entry name" value="FHA_dom"/>
</dbReference>
<evidence type="ECO:0000313" key="6">
    <source>
        <dbReference type="Proteomes" id="UP000242791"/>
    </source>
</evidence>
<dbReference type="OrthoDB" id="4186251at2759"/>
<evidence type="ECO:0000313" key="5">
    <source>
        <dbReference type="EMBL" id="OJD26419.1"/>
    </source>
</evidence>
<dbReference type="GO" id="GO:0005634">
    <property type="term" value="C:nucleus"/>
    <property type="evidence" value="ECO:0007669"/>
    <property type="project" value="TreeGrafter"/>
</dbReference>
<evidence type="ECO:0000256" key="2">
    <source>
        <dbReference type="SAM" id="MobiDB-lite"/>
    </source>
</evidence>
<dbReference type="Pfam" id="PF00069">
    <property type="entry name" value="Pkinase"/>
    <property type="match status" value="1"/>
</dbReference>
<dbReference type="EMBL" id="LGTZ01000228">
    <property type="protein sequence ID" value="OJD26419.1"/>
    <property type="molecule type" value="Genomic_DNA"/>
</dbReference>
<dbReference type="SMART" id="SM00220">
    <property type="entry name" value="S_TKc"/>
    <property type="match status" value="1"/>
</dbReference>
<sequence length="907" mass="101629">MYPLRLLCGCQSRCRCGVYNEVRAHRQKISARHFRLYFNFESGSIILQNESQHGTQLHIQGVAEPVQLSGNASRALPATKSAEVIVGHVRFLLYHPTLSGNTDRAQHQMNWQAFTRKCKTAIPELGRLILSSEASTRPPSQRSGLRNGYTMLEEIGRGEYGIVPRAIECRSGAILAVKEYFRVKEKQEAKNLSEIATVQSLSHRHIVKFVDLIADQVGLALVMEFMPLGNPKDQHRQEKITRADVKIITQQVLEAVAYLHGVRHVHRDIKPENILLKQWDPPIAKVSDFGLAARDGFLTTECGTHKYAAPEIYKGQYDKSVDIWSLSASIFDIAEGLPDDLGEYSREDWPVELQRRVTATYFKKRDPFLGLLQRMLHRRPGARPSAEDCLSDSSLKPSPKDISDTGPPSVIDTVSLPTTVQGSDYVSPPQQTINAPTRGQELAGDNPESQQMLILPAQVNARVGETSAEVEVFSAEEYLWKGHLFKKLVINGTVVSLRVSDGWINFTRLAATVGKDKKWIDNKLKKVPRTQKEVFIRSIDERGSLVDPLVLNSLLRELGLQNNEPFLRFINIQGTNPEQSDSNVPLEGQINGPTWQKRHRSPANSPTLTTSGNGRQKRPHLSANMDVRTFGKQICLEDLATLTGKSHDWIDHVLRNVPCQFNDGRTFVRFDAVIPYMVVSVNQSGVSIEARKVWEYKGDTYYMFTLGLLVSSSGGQIIPRQNTGAPQFDEAQIKDDEKLIIVPARKLINVTNLLRFIRPKNIDRDLTQLGIDTAMILQGNPAEIQGRYVACRDFSRILDAFGLKGNNLLRVMMEAVGLSDEGADNLPYERRQMDEGRASNLYGNERLSETFNAEAGAPTEELEVPSQFPLINAHTPSFPPRIPSFINAFGLGFVSESESWLHALDEQ</sequence>
<dbReference type="GO" id="GO:0044773">
    <property type="term" value="P:mitotic DNA damage checkpoint signaling"/>
    <property type="evidence" value="ECO:0007669"/>
    <property type="project" value="TreeGrafter"/>
</dbReference>
<proteinExistence type="inferred from homology"/>
<feature type="domain" description="FHA" evidence="3">
    <location>
        <begin position="6"/>
        <end position="62"/>
    </location>
</feature>
<dbReference type="STRING" id="1658174.A0A1J9R1Z0"/>
<evidence type="ECO:0000259" key="3">
    <source>
        <dbReference type="PROSITE" id="PS50006"/>
    </source>
</evidence>
<dbReference type="GO" id="GO:0005524">
    <property type="term" value="F:ATP binding"/>
    <property type="evidence" value="ECO:0007669"/>
    <property type="project" value="InterPro"/>
</dbReference>
<feature type="compositionally biased region" description="Polar residues" evidence="2">
    <location>
        <begin position="602"/>
        <end position="614"/>
    </location>
</feature>
<feature type="region of interest" description="Disordered" evidence="2">
    <location>
        <begin position="382"/>
        <end position="409"/>
    </location>
</feature>
<keyword evidence="5" id="KW-0808">Transferase</keyword>
<dbReference type="Gene3D" id="1.10.510.10">
    <property type="entry name" value="Transferase(Phosphotransferase) domain 1"/>
    <property type="match status" value="1"/>
</dbReference>
<organism evidence="5 6">
    <name type="scientific">Blastomyces percursus</name>
    <dbReference type="NCBI Taxonomy" id="1658174"/>
    <lineage>
        <taxon>Eukaryota</taxon>
        <taxon>Fungi</taxon>
        <taxon>Dikarya</taxon>
        <taxon>Ascomycota</taxon>
        <taxon>Pezizomycotina</taxon>
        <taxon>Eurotiomycetes</taxon>
        <taxon>Eurotiomycetidae</taxon>
        <taxon>Onygenales</taxon>
        <taxon>Ajellomycetaceae</taxon>
        <taxon>Blastomyces</taxon>
    </lineage>
</organism>
<dbReference type="PROSITE" id="PS50011">
    <property type="entry name" value="PROTEIN_KINASE_DOM"/>
    <property type="match status" value="1"/>
</dbReference>
<gene>
    <name evidence="5" type="ORF">ACJ73_02210</name>
</gene>
<reference evidence="5 6" key="1">
    <citation type="submission" date="2015-08" db="EMBL/GenBank/DDBJ databases">
        <title>Emmonsia species relationships and genome sequence.</title>
        <authorList>
            <person name="Cuomo C.A."/>
            <person name="Schwartz I.S."/>
            <person name="Kenyon C."/>
            <person name="De Hoog G.S."/>
            <person name="Govender N.P."/>
            <person name="Botha A."/>
            <person name="Moreno L."/>
            <person name="De Vries M."/>
            <person name="Munoz J.F."/>
            <person name="Stielow J.B."/>
        </authorList>
    </citation>
    <scope>NUCLEOTIDE SEQUENCE [LARGE SCALE GENOMIC DNA]</scope>
    <source>
        <strain evidence="5 6">EI222</strain>
    </source>
</reference>
<keyword evidence="6" id="KW-1185">Reference proteome</keyword>
<dbReference type="PROSITE" id="PS50006">
    <property type="entry name" value="FHA_DOMAIN"/>
    <property type="match status" value="1"/>
</dbReference>
<feature type="domain" description="Protein kinase" evidence="4">
    <location>
        <begin position="149"/>
        <end position="395"/>
    </location>
</feature>
<dbReference type="PANTHER" id="PTHR44167:SF24">
    <property type="entry name" value="SERINE_THREONINE-PROTEIN KINASE CHK2"/>
    <property type="match status" value="1"/>
</dbReference>
<dbReference type="VEuPathDB" id="FungiDB:ACJ73_02210"/>
<dbReference type="SUPFAM" id="SSF56112">
    <property type="entry name" value="Protein kinase-like (PK-like)"/>
    <property type="match status" value="1"/>
</dbReference>
<accession>A0A1J9R1Z0</accession>
<dbReference type="GO" id="GO:0004674">
    <property type="term" value="F:protein serine/threonine kinase activity"/>
    <property type="evidence" value="ECO:0007669"/>
    <property type="project" value="TreeGrafter"/>
</dbReference>
<dbReference type="GO" id="GO:0005737">
    <property type="term" value="C:cytoplasm"/>
    <property type="evidence" value="ECO:0007669"/>
    <property type="project" value="TreeGrafter"/>
</dbReference>
<comment type="caution">
    <text evidence="5">The sequence shown here is derived from an EMBL/GenBank/DDBJ whole genome shotgun (WGS) entry which is preliminary data.</text>
</comment>
<protein>
    <submittedName>
        <fullName evidence="5">CAMK protein kinase</fullName>
    </submittedName>
</protein>